<name>A0A0G4JXU8_9GAMM</name>
<dbReference type="Pfam" id="PF13994">
    <property type="entry name" value="PgaD"/>
    <property type="match status" value="1"/>
</dbReference>
<dbReference type="GeneID" id="70905849"/>
<accession>A0A0G4JXU8</accession>
<dbReference type="Proteomes" id="UP000285972">
    <property type="component" value="Unassembled WGS sequence"/>
</dbReference>
<dbReference type="Proteomes" id="UP000044377">
    <property type="component" value="Unassembled WGS sequence"/>
</dbReference>
<dbReference type="InterPro" id="IPR023829">
    <property type="entry name" value="PGA_PgaD"/>
</dbReference>
<feature type="transmembrane region" description="Helical" evidence="1">
    <location>
        <begin position="16"/>
        <end position="38"/>
    </location>
</feature>
<keyword evidence="1" id="KW-0812">Transmembrane</keyword>
<dbReference type="EMBL" id="CGIG01000001">
    <property type="protein sequence ID" value="CPR18533.1"/>
    <property type="molecule type" value="Genomic_DNA"/>
</dbReference>
<sequence length="146" mass="16601">MNSPLIFTEPRPAARLLDVLMTLCGWCGFIWLMIVGLLETLQHSPWAGPRPVPSELNTVSLYLAIGIFNALLLIGWAKYNQFRFRIERRKRSGDLNSEEVAQSFSIQKNQIDTLNHNRVQHVWHDENGRVVRIEAINVNCGSSCGI</sequence>
<reference evidence="4" key="1">
    <citation type="submission" date="2015-01" db="EMBL/GenBank/DDBJ databases">
        <authorList>
            <person name="Paterson Steve"/>
        </authorList>
    </citation>
    <scope>NUCLEOTIDE SEQUENCE [LARGE SCALE GENOMIC DNA]</scope>
    <source>
        <strain evidence="4">OBR1</strain>
    </source>
</reference>
<protein>
    <submittedName>
        <fullName evidence="2">Biofilm PGA synthesis auxiliary protein PgaD</fullName>
    </submittedName>
    <submittedName>
        <fullName evidence="3">Poly-beta-1,6-N-acetyl-D-glucosamine biosynthesis protein PgaD</fullName>
    </submittedName>
</protein>
<organism evidence="2 4">
    <name type="scientific">Brenneria goodwinii</name>
    <dbReference type="NCBI Taxonomy" id="1109412"/>
    <lineage>
        <taxon>Bacteria</taxon>
        <taxon>Pseudomonadati</taxon>
        <taxon>Pseudomonadota</taxon>
        <taxon>Gammaproteobacteria</taxon>
        <taxon>Enterobacterales</taxon>
        <taxon>Pectobacteriaceae</taxon>
        <taxon>Brenneria</taxon>
    </lineage>
</organism>
<dbReference type="EMBL" id="MJLX01000080">
    <property type="protein sequence ID" value="RLM17589.1"/>
    <property type="molecule type" value="Genomic_DNA"/>
</dbReference>
<gene>
    <name evidence="3" type="ORF">BIY26_20350</name>
    <name evidence="2" type="ORF">BN1221_03263</name>
</gene>
<keyword evidence="4" id="KW-1185">Reference proteome</keyword>
<proteinExistence type="predicted"/>
<reference evidence="2" key="2">
    <citation type="submission" date="2015-01" db="EMBL/GenBank/DDBJ databases">
        <authorList>
            <person name="Xiang T."/>
            <person name="Song Y."/>
            <person name="Huang L."/>
            <person name="Wang B."/>
            <person name="Wu P."/>
        </authorList>
    </citation>
    <scope>NUCLEOTIDE SEQUENCE [LARGE SCALE GENOMIC DNA]</scope>
    <source>
        <strain evidence="2">OBR1</strain>
    </source>
</reference>
<dbReference type="GO" id="GO:0043709">
    <property type="term" value="P:cell adhesion involved in single-species biofilm formation"/>
    <property type="evidence" value="ECO:0007669"/>
    <property type="project" value="InterPro"/>
</dbReference>
<dbReference type="AlphaFoldDB" id="A0A0G4JXU8"/>
<reference evidence="3 5" key="3">
    <citation type="submission" date="2016-09" db="EMBL/GenBank/DDBJ databases">
        <authorList>
            <person name="Doonan J."/>
            <person name="Pachebat J.A."/>
            <person name="Golyshin P.N."/>
            <person name="Denman S."/>
            <person name="Mcdonald J.E."/>
        </authorList>
    </citation>
    <scope>NUCLEOTIDE SEQUENCE [LARGE SCALE GENOMIC DNA]</scope>
    <source>
        <strain evidence="3 5">FRB141</strain>
    </source>
</reference>
<evidence type="ECO:0000313" key="3">
    <source>
        <dbReference type="EMBL" id="RLM17589.1"/>
    </source>
</evidence>
<evidence type="ECO:0000313" key="5">
    <source>
        <dbReference type="Proteomes" id="UP000285972"/>
    </source>
</evidence>
<dbReference type="STRING" id="1109412.BN1221_03263"/>
<keyword evidence="1" id="KW-0472">Membrane</keyword>
<dbReference type="NCBIfam" id="TIGR03940">
    <property type="entry name" value="PGA_PgaD"/>
    <property type="match status" value="1"/>
</dbReference>
<dbReference type="KEGG" id="bgj:AWC36_03530"/>
<feature type="transmembrane region" description="Helical" evidence="1">
    <location>
        <begin position="58"/>
        <end position="79"/>
    </location>
</feature>
<evidence type="ECO:0000256" key="1">
    <source>
        <dbReference type="SAM" id="Phobius"/>
    </source>
</evidence>
<evidence type="ECO:0000313" key="4">
    <source>
        <dbReference type="Proteomes" id="UP000044377"/>
    </source>
</evidence>
<keyword evidence="1" id="KW-1133">Transmembrane helix</keyword>
<dbReference type="RefSeq" id="WP_048638169.1">
    <property type="nucleotide sequence ID" value="NZ_CGIG01000001.1"/>
</dbReference>
<dbReference type="OrthoDB" id="7018808at2"/>
<evidence type="ECO:0000313" key="2">
    <source>
        <dbReference type="EMBL" id="CPR18533.1"/>
    </source>
</evidence>